<keyword evidence="7" id="KW-0694">RNA-binding</keyword>
<evidence type="ECO:0000313" key="9">
    <source>
        <dbReference type="EMBL" id="SFQ94637.1"/>
    </source>
</evidence>
<evidence type="ECO:0000256" key="4">
    <source>
        <dbReference type="ARBA" id="ARBA00022759"/>
    </source>
</evidence>
<evidence type="ECO:0000256" key="1">
    <source>
        <dbReference type="ARBA" id="ARBA00001946"/>
    </source>
</evidence>
<keyword evidence="3" id="KW-0479">Metal-binding</keyword>
<dbReference type="PANTHER" id="PTHR30001">
    <property type="entry name" value="RIBONUCLEASE"/>
    <property type="match status" value="1"/>
</dbReference>
<dbReference type="GO" id="GO:0016787">
    <property type="term" value="F:hydrolase activity"/>
    <property type="evidence" value="ECO:0007669"/>
    <property type="project" value="UniProtKB-KW"/>
</dbReference>
<dbReference type="InterPro" id="IPR019307">
    <property type="entry name" value="RNA-bd_AU-1/RNase_E/G"/>
</dbReference>
<keyword evidence="2" id="KW-0540">Nuclease</keyword>
<gene>
    <name evidence="9" type="ORF">SAMN04515673_10166</name>
</gene>
<dbReference type="GO" id="GO:0004519">
    <property type="term" value="F:endonuclease activity"/>
    <property type="evidence" value="ECO:0007669"/>
    <property type="project" value="UniProtKB-KW"/>
</dbReference>
<evidence type="ECO:0000256" key="7">
    <source>
        <dbReference type="ARBA" id="ARBA00022884"/>
    </source>
</evidence>
<evidence type="ECO:0000256" key="2">
    <source>
        <dbReference type="ARBA" id="ARBA00022722"/>
    </source>
</evidence>
<dbReference type="STRING" id="871652.SAMN04515673_10166"/>
<dbReference type="InterPro" id="IPR004659">
    <property type="entry name" value="RNase_E/G"/>
</dbReference>
<name>A0A1I6CN90_9RHOB</name>
<organism evidence="9 10">
    <name type="scientific">Poseidonocella sedimentorum</name>
    <dbReference type="NCBI Taxonomy" id="871652"/>
    <lineage>
        <taxon>Bacteria</taxon>
        <taxon>Pseudomonadati</taxon>
        <taxon>Pseudomonadota</taxon>
        <taxon>Alphaproteobacteria</taxon>
        <taxon>Rhodobacterales</taxon>
        <taxon>Roseobacteraceae</taxon>
        <taxon>Poseidonocella</taxon>
    </lineage>
</organism>
<dbReference type="Pfam" id="PF10150">
    <property type="entry name" value="RNase_E_G"/>
    <property type="match status" value="2"/>
</dbReference>
<dbReference type="GO" id="GO:0005737">
    <property type="term" value="C:cytoplasm"/>
    <property type="evidence" value="ECO:0007669"/>
    <property type="project" value="TreeGrafter"/>
</dbReference>
<dbReference type="AlphaFoldDB" id="A0A1I6CN90"/>
<evidence type="ECO:0000256" key="6">
    <source>
        <dbReference type="ARBA" id="ARBA00022842"/>
    </source>
</evidence>
<comment type="cofactor">
    <cofactor evidence="1">
        <name>Mg(2+)</name>
        <dbReference type="ChEBI" id="CHEBI:18420"/>
    </cofactor>
</comment>
<keyword evidence="4" id="KW-0255">Endonuclease</keyword>
<sequence length="341" mass="36477">MKGRVIALDHLDGVEAAALMVDGRLEDLLVAGDRPAPGTIYRAIADRPVKGQGGMFFKTPDGSAFLRQVRGLSPGQSMLVQVTGYAEAGKAIPVTSKLLFKSRYAIVTPDAPGLNISRRIRDEERRVALLEIAHEEMDGRDYGLILRSSCAEASEDEIASDIRDMAGLAQQVLADAGGDGAVKLIEGDAPHLLAWREWTEPATIDADAGSFERSGALDEIELLGLASAPLPGGGQLFIEPTRALVAVDVNTGADASPAAGLKANLATAKELPRQLRLRGLGGQIVLDLAPMGKKDRRQMESALRGALKSDSVETIVVGWTPLGHLELQRKRERLPLSETRR</sequence>
<dbReference type="GO" id="GO:0003723">
    <property type="term" value="F:RNA binding"/>
    <property type="evidence" value="ECO:0007669"/>
    <property type="project" value="UniProtKB-KW"/>
</dbReference>
<protein>
    <submittedName>
        <fullName evidence="9">Ribonuclease, Rne/Rng family</fullName>
    </submittedName>
</protein>
<dbReference type="GO" id="GO:0046872">
    <property type="term" value="F:metal ion binding"/>
    <property type="evidence" value="ECO:0007669"/>
    <property type="project" value="UniProtKB-KW"/>
</dbReference>
<evidence type="ECO:0000256" key="3">
    <source>
        <dbReference type="ARBA" id="ARBA00022723"/>
    </source>
</evidence>
<keyword evidence="5" id="KW-0378">Hydrolase</keyword>
<feature type="domain" description="RNA-binding protein AU-1/Ribonuclease E/G" evidence="8">
    <location>
        <begin position="211"/>
        <end position="331"/>
    </location>
</feature>
<dbReference type="RefSeq" id="WP_092075469.1">
    <property type="nucleotide sequence ID" value="NZ_FOYI01000001.1"/>
</dbReference>
<dbReference type="Proteomes" id="UP000199302">
    <property type="component" value="Unassembled WGS sequence"/>
</dbReference>
<keyword evidence="6" id="KW-0460">Magnesium</keyword>
<accession>A0A1I6CN90</accession>
<evidence type="ECO:0000313" key="10">
    <source>
        <dbReference type="Proteomes" id="UP000199302"/>
    </source>
</evidence>
<dbReference type="GO" id="GO:0004540">
    <property type="term" value="F:RNA nuclease activity"/>
    <property type="evidence" value="ECO:0007669"/>
    <property type="project" value="InterPro"/>
</dbReference>
<evidence type="ECO:0000259" key="8">
    <source>
        <dbReference type="Pfam" id="PF10150"/>
    </source>
</evidence>
<dbReference type="EMBL" id="FOYI01000001">
    <property type="protein sequence ID" value="SFQ94637.1"/>
    <property type="molecule type" value="Genomic_DNA"/>
</dbReference>
<dbReference type="GO" id="GO:0006364">
    <property type="term" value="P:rRNA processing"/>
    <property type="evidence" value="ECO:0007669"/>
    <property type="project" value="TreeGrafter"/>
</dbReference>
<reference evidence="9 10" key="1">
    <citation type="submission" date="2016-10" db="EMBL/GenBank/DDBJ databases">
        <authorList>
            <person name="de Groot N.N."/>
        </authorList>
    </citation>
    <scope>NUCLEOTIDE SEQUENCE [LARGE SCALE GENOMIC DNA]</scope>
    <source>
        <strain evidence="10">KMM 9023,NRIC 0796,JCM 17311,KCTC 23692</strain>
    </source>
</reference>
<proteinExistence type="predicted"/>
<dbReference type="OrthoDB" id="9804278at2"/>
<evidence type="ECO:0000256" key="5">
    <source>
        <dbReference type="ARBA" id="ARBA00022801"/>
    </source>
</evidence>
<feature type="domain" description="RNA-binding protein AU-1/Ribonuclease E/G" evidence="8">
    <location>
        <begin position="101"/>
        <end position="188"/>
    </location>
</feature>
<dbReference type="PANTHER" id="PTHR30001:SF1">
    <property type="entry name" value="RIBONUCLEASE E_G-LIKE PROTEIN, CHLOROPLASTIC"/>
    <property type="match status" value="1"/>
</dbReference>
<keyword evidence="10" id="KW-1185">Reference proteome</keyword>